<gene>
    <name evidence="2" type="ORF">HD593_004459</name>
</gene>
<accession>A0A7X0NUF1</accession>
<dbReference type="EMBL" id="JACHMI010000001">
    <property type="protein sequence ID" value="MBB6549664.1"/>
    <property type="molecule type" value="Genomic_DNA"/>
</dbReference>
<dbReference type="AlphaFoldDB" id="A0A7X0NUF1"/>
<name>A0A7X0NUF1_9ACTN</name>
<evidence type="ECO:0000256" key="1">
    <source>
        <dbReference type="SAM" id="SignalP"/>
    </source>
</evidence>
<dbReference type="RefSeq" id="WP_185104053.1">
    <property type="nucleotide sequence ID" value="NZ_BAAAXY010000108.1"/>
</dbReference>
<dbReference type="Proteomes" id="UP000565579">
    <property type="component" value="Unassembled WGS sequence"/>
</dbReference>
<organism evidence="2 3">
    <name type="scientific">Nonomuraea rubra</name>
    <dbReference type="NCBI Taxonomy" id="46180"/>
    <lineage>
        <taxon>Bacteria</taxon>
        <taxon>Bacillati</taxon>
        <taxon>Actinomycetota</taxon>
        <taxon>Actinomycetes</taxon>
        <taxon>Streptosporangiales</taxon>
        <taxon>Streptosporangiaceae</taxon>
        <taxon>Nonomuraea</taxon>
    </lineage>
</organism>
<keyword evidence="1" id="KW-0732">Signal</keyword>
<proteinExistence type="predicted"/>
<evidence type="ECO:0000313" key="2">
    <source>
        <dbReference type="EMBL" id="MBB6549664.1"/>
    </source>
</evidence>
<evidence type="ECO:0000313" key="3">
    <source>
        <dbReference type="Proteomes" id="UP000565579"/>
    </source>
</evidence>
<comment type="caution">
    <text evidence="2">The sequence shown here is derived from an EMBL/GenBank/DDBJ whole genome shotgun (WGS) entry which is preliminary data.</text>
</comment>
<sequence length="193" mass="20885">MKKIKRLVAAGIVIGGVGAAATVPAAAADTTKTVSFRGMQLKIPSGWKVYRHSTGDGPTVQVVTGTCPEKGSYVECDSFELYGPKAIRTGHELSPYTGKRPWHPSTGVVPCPADDKLWWSFPTHKPAVAATRPAGRGHQAQYRAWAAHCRNDKGKKVSAFTERVWHLREAGIVVVDVWDTPGLATILKRATWG</sequence>
<feature type="signal peptide" evidence="1">
    <location>
        <begin position="1"/>
        <end position="27"/>
    </location>
</feature>
<feature type="chain" id="PRO_5031099097" evidence="1">
    <location>
        <begin position="28"/>
        <end position="193"/>
    </location>
</feature>
<keyword evidence="3" id="KW-1185">Reference proteome</keyword>
<reference evidence="2 3" key="1">
    <citation type="submission" date="2020-08" db="EMBL/GenBank/DDBJ databases">
        <title>Sequencing the genomes of 1000 actinobacteria strains.</title>
        <authorList>
            <person name="Klenk H.-P."/>
        </authorList>
    </citation>
    <scope>NUCLEOTIDE SEQUENCE [LARGE SCALE GENOMIC DNA]</scope>
    <source>
        <strain evidence="2 3">DSM 43768</strain>
    </source>
</reference>
<protein>
    <submittedName>
        <fullName evidence="2">Uncharacterized protein</fullName>
    </submittedName>
</protein>